<evidence type="ECO:0000256" key="1">
    <source>
        <dbReference type="SAM" id="Phobius"/>
    </source>
</evidence>
<evidence type="ECO:0000313" key="4">
    <source>
        <dbReference type="WBParaSite" id="ECPE_0000514301-mRNA-1"/>
    </source>
</evidence>
<dbReference type="InterPro" id="IPR036259">
    <property type="entry name" value="MFS_trans_sf"/>
</dbReference>
<reference evidence="2 3" key="2">
    <citation type="submission" date="2018-11" db="EMBL/GenBank/DDBJ databases">
        <authorList>
            <consortium name="Pathogen Informatics"/>
        </authorList>
    </citation>
    <scope>NUCLEOTIDE SEQUENCE [LARGE SCALE GENOMIC DNA]</scope>
    <source>
        <strain evidence="2 3">Egypt</strain>
    </source>
</reference>
<proteinExistence type="predicted"/>
<dbReference type="AlphaFoldDB" id="A0A183ADU6"/>
<evidence type="ECO:0000313" key="2">
    <source>
        <dbReference type="EMBL" id="VDP74636.1"/>
    </source>
</evidence>
<sequence length="260" mass="28402">MSQTSRDTGWAWVIMVASFIVQFLIDGTISGFGIFFLEMQKDEAFVQANYTRTMLALPGNIQPGFFLCTGAFISPLIQRWGFRIMGTIGSAMVGSGLAIASFQQNLHVFNLFYGALTGSGFGILLVCAVVSVNFYFERFRGIASGIAMAGAGVGCLTVPVLFSRLCDHLGWRRGLLVYSGFSFLSALFSVLTFRPFVVAVISDETLEQIRAKSSSVSSPLDVEQHQGNRCERVPVVITTSDNTKTQEESKNVNKIEVISL</sequence>
<feature type="transmembrane region" description="Helical" evidence="1">
    <location>
        <begin position="175"/>
        <end position="197"/>
    </location>
</feature>
<dbReference type="PANTHER" id="PTHR11360">
    <property type="entry name" value="MONOCARBOXYLATE TRANSPORTER"/>
    <property type="match status" value="1"/>
</dbReference>
<dbReference type="InterPro" id="IPR050327">
    <property type="entry name" value="Proton-linked_MCT"/>
</dbReference>
<keyword evidence="1" id="KW-1133">Transmembrane helix</keyword>
<reference evidence="4" key="1">
    <citation type="submission" date="2016-06" db="UniProtKB">
        <authorList>
            <consortium name="WormBaseParasite"/>
        </authorList>
    </citation>
    <scope>IDENTIFICATION</scope>
</reference>
<name>A0A183ADU6_9TREM</name>
<dbReference type="Proteomes" id="UP000272942">
    <property type="component" value="Unassembled WGS sequence"/>
</dbReference>
<feature type="transmembrane region" description="Helical" evidence="1">
    <location>
        <begin position="80"/>
        <end position="99"/>
    </location>
</feature>
<keyword evidence="1" id="KW-0812">Transmembrane</keyword>
<gene>
    <name evidence="2" type="ORF">ECPE_LOCUS5131</name>
</gene>
<feature type="transmembrane region" description="Helical" evidence="1">
    <location>
        <begin position="55"/>
        <end position="74"/>
    </location>
</feature>
<accession>A0A183ADU6</accession>
<feature type="transmembrane region" description="Helical" evidence="1">
    <location>
        <begin position="142"/>
        <end position="163"/>
    </location>
</feature>
<dbReference type="Pfam" id="PF07690">
    <property type="entry name" value="MFS_1"/>
    <property type="match status" value="1"/>
</dbReference>
<keyword evidence="1" id="KW-0472">Membrane</keyword>
<dbReference type="OrthoDB" id="2213137at2759"/>
<dbReference type="WBParaSite" id="ECPE_0000514301-mRNA-1">
    <property type="protein sequence ID" value="ECPE_0000514301-mRNA-1"/>
    <property type="gene ID" value="ECPE_0000514301"/>
</dbReference>
<feature type="transmembrane region" description="Helical" evidence="1">
    <location>
        <begin position="12"/>
        <end position="35"/>
    </location>
</feature>
<dbReference type="PANTHER" id="PTHR11360:SF284">
    <property type="entry name" value="EG:103B4.3 PROTEIN-RELATED"/>
    <property type="match status" value="1"/>
</dbReference>
<protein>
    <submittedName>
        <fullName evidence="4">MFS domain-containing protein</fullName>
    </submittedName>
</protein>
<dbReference type="GO" id="GO:0008028">
    <property type="term" value="F:monocarboxylic acid transmembrane transporter activity"/>
    <property type="evidence" value="ECO:0007669"/>
    <property type="project" value="TreeGrafter"/>
</dbReference>
<dbReference type="SUPFAM" id="SSF103473">
    <property type="entry name" value="MFS general substrate transporter"/>
    <property type="match status" value="1"/>
</dbReference>
<evidence type="ECO:0000313" key="3">
    <source>
        <dbReference type="Proteomes" id="UP000272942"/>
    </source>
</evidence>
<organism evidence="4">
    <name type="scientific">Echinostoma caproni</name>
    <dbReference type="NCBI Taxonomy" id="27848"/>
    <lineage>
        <taxon>Eukaryota</taxon>
        <taxon>Metazoa</taxon>
        <taxon>Spiralia</taxon>
        <taxon>Lophotrochozoa</taxon>
        <taxon>Platyhelminthes</taxon>
        <taxon>Trematoda</taxon>
        <taxon>Digenea</taxon>
        <taxon>Plagiorchiida</taxon>
        <taxon>Echinostomata</taxon>
        <taxon>Echinostomatoidea</taxon>
        <taxon>Echinostomatidae</taxon>
        <taxon>Echinostoma</taxon>
    </lineage>
</organism>
<dbReference type="Gene3D" id="1.20.1250.20">
    <property type="entry name" value="MFS general substrate transporter like domains"/>
    <property type="match status" value="1"/>
</dbReference>
<feature type="transmembrane region" description="Helical" evidence="1">
    <location>
        <begin position="111"/>
        <end position="136"/>
    </location>
</feature>
<dbReference type="InterPro" id="IPR011701">
    <property type="entry name" value="MFS"/>
</dbReference>
<keyword evidence="3" id="KW-1185">Reference proteome</keyword>
<dbReference type="EMBL" id="UZAN01041977">
    <property type="protein sequence ID" value="VDP74636.1"/>
    <property type="molecule type" value="Genomic_DNA"/>
</dbReference>